<protein>
    <submittedName>
        <fullName evidence="2">40-residue YVTN family beta-propeller repeat-containing protein</fullName>
    </submittedName>
</protein>
<dbReference type="Proteomes" id="UP000011613">
    <property type="component" value="Unassembled WGS sequence"/>
</dbReference>
<gene>
    <name evidence="2" type="ORF">C490_13164</name>
</gene>
<sequence>MNNKTNDVSAIDCETWTETDRYETERHPDGIASLER</sequence>
<feature type="compositionally biased region" description="Basic and acidic residues" evidence="1">
    <location>
        <begin position="18"/>
        <end position="36"/>
    </location>
</feature>
<evidence type="ECO:0000256" key="1">
    <source>
        <dbReference type="SAM" id="MobiDB-lite"/>
    </source>
</evidence>
<feature type="region of interest" description="Disordered" evidence="1">
    <location>
        <begin position="1"/>
        <end position="36"/>
    </location>
</feature>
<evidence type="ECO:0000313" key="2">
    <source>
        <dbReference type="EMBL" id="ELY66117.1"/>
    </source>
</evidence>
<name>L9XX86_NATGS</name>
<dbReference type="EMBL" id="AOIC01000092">
    <property type="protein sequence ID" value="ELY66117.1"/>
    <property type="molecule type" value="Genomic_DNA"/>
</dbReference>
<proteinExistence type="predicted"/>
<dbReference type="AlphaFoldDB" id="L9XX86"/>
<comment type="caution">
    <text evidence="2">The sequence shown here is derived from an EMBL/GenBank/DDBJ whole genome shotgun (WGS) entry which is preliminary data.</text>
</comment>
<reference evidence="2 3" key="1">
    <citation type="journal article" date="2014" name="PLoS Genet.">
        <title>Phylogenetically driven sequencing of extremely halophilic archaea reveals strategies for static and dynamic osmo-response.</title>
        <authorList>
            <person name="Becker E.A."/>
            <person name="Seitzer P.M."/>
            <person name="Tritt A."/>
            <person name="Larsen D."/>
            <person name="Krusor M."/>
            <person name="Yao A.I."/>
            <person name="Wu D."/>
            <person name="Madern D."/>
            <person name="Eisen J.A."/>
            <person name="Darling A.E."/>
            <person name="Facciotti M.T."/>
        </authorList>
    </citation>
    <scope>NUCLEOTIDE SEQUENCE [LARGE SCALE GENOMIC DNA]</scope>
    <source>
        <strain evidence="2 3">SP2</strain>
    </source>
</reference>
<organism evidence="2 3">
    <name type="scientific">Natronobacterium gregoryi (strain ATCC 43098 / DSM 3393 / CCM 3738 / CIP 104747 / IAM 13177 / JCM 8860 / NBRC 102187 / NCIMB 2189 / SP2)</name>
    <dbReference type="NCBI Taxonomy" id="797304"/>
    <lineage>
        <taxon>Archaea</taxon>
        <taxon>Methanobacteriati</taxon>
        <taxon>Methanobacteriota</taxon>
        <taxon>Stenosarchaea group</taxon>
        <taxon>Halobacteria</taxon>
        <taxon>Halobacteriales</taxon>
        <taxon>Natrialbaceae</taxon>
        <taxon>Natronobacterium</taxon>
    </lineage>
</organism>
<evidence type="ECO:0000313" key="3">
    <source>
        <dbReference type="Proteomes" id="UP000011613"/>
    </source>
</evidence>
<accession>L9XX86</accession>